<protein>
    <submittedName>
        <fullName evidence="2">Uncharacterized protein</fullName>
    </submittedName>
</protein>
<dbReference type="Proteomes" id="UP000054564">
    <property type="component" value="Unassembled WGS sequence"/>
</dbReference>
<accession>A0A0L0UNH4</accession>
<comment type="caution">
    <text evidence="2">The sequence shown here is derived from an EMBL/GenBank/DDBJ whole genome shotgun (WGS) entry which is preliminary data.</text>
</comment>
<sequence>MSSQAPVPSPEVLDKPPESPAKNVANRSPRASRKVAHP</sequence>
<reference evidence="3" key="1">
    <citation type="submission" date="2014-03" db="EMBL/GenBank/DDBJ databases">
        <title>The Genome Sequence of Puccinia striiformis f. sp. tritici PST-78.</title>
        <authorList>
            <consortium name="The Broad Institute Genome Sequencing Platform"/>
            <person name="Cuomo C."/>
            <person name="Hulbert S."/>
            <person name="Chen X."/>
            <person name="Walker B."/>
            <person name="Young S.K."/>
            <person name="Zeng Q."/>
            <person name="Gargeya S."/>
            <person name="Fitzgerald M."/>
            <person name="Haas B."/>
            <person name="Abouelleil A."/>
            <person name="Alvarado L."/>
            <person name="Arachchi H.M."/>
            <person name="Berlin A.M."/>
            <person name="Chapman S.B."/>
            <person name="Goldberg J."/>
            <person name="Griggs A."/>
            <person name="Gujja S."/>
            <person name="Hansen M."/>
            <person name="Howarth C."/>
            <person name="Imamovic A."/>
            <person name="Larimer J."/>
            <person name="McCowan C."/>
            <person name="Montmayeur A."/>
            <person name="Murphy C."/>
            <person name="Neiman D."/>
            <person name="Pearson M."/>
            <person name="Priest M."/>
            <person name="Roberts A."/>
            <person name="Saif S."/>
            <person name="Shea T."/>
            <person name="Sisk P."/>
            <person name="Sykes S."/>
            <person name="Wortman J."/>
            <person name="Nusbaum C."/>
            <person name="Birren B."/>
        </authorList>
    </citation>
    <scope>NUCLEOTIDE SEQUENCE [LARGE SCALE GENOMIC DNA]</scope>
    <source>
        <strain evidence="3">race PST-78</strain>
    </source>
</reference>
<evidence type="ECO:0000313" key="2">
    <source>
        <dbReference type="EMBL" id="KNE88511.1"/>
    </source>
</evidence>
<name>A0A0L0UNH4_9BASI</name>
<proteinExistence type="predicted"/>
<dbReference type="EMBL" id="AJIL01001659">
    <property type="protein sequence ID" value="KNE88511.1"/>
    <property type="molecule type" value="Genomic_DNA"/>
</dbReference>
<dbReference type="AlphaFoldDB" id="A0A0L0UNH4"/>
<organism evidence="2 3">
    <name type="scientific">Puccinia striiformis f. sp. tritici PST-78</name>
    <dbReference type="NCBI Taxonomy" id="1165861"/>
    <lineage>
        <taxon>Eukaryota</taxon>
        <taxon>Fungi</taxon>
        <taxon>Dikarya</taxon>
        <taxon>Basidiomycota</taxon>
        <taxon>Pucciniomycotina</taxon>
        <taxon>Pucciniomycetes</taxon>
        <taxon>Pucciniales</taxon>
        <taxon>Pucciniaceae</taxon>
        <taxon>Puccinia</taxon>
    </lineage>
</organism>
<keyword evidence="3" id="KW-1185">Reference proteome</keyword>
<evidence type="ECO:0000313" key="3">
    <source>
        <dbReference type="Proteomes" id="UP000054564"/>
    </source>
</evidence>
<evidence type="ECO:0000256" key="1">
    <source>
        <dbReference type="SAM" id="MobiDB-lite"/>
    </source>
</evidence>
<gene>
    <name evidence="2" type="ORF">PSTG_18085</name>
</gene>
<feature type="region of interest" description="Disordered" evidence="1">
    <location>
        <begin position="1"/>
        <end position="38"/>
    </location>
</feature>